<evidence type="ECO:0000313" key="4">
    <source>
        <dbReference type="Proteomes" id="UP000095210"/>
    </source>
</evidence>
<feature type="compositionally biased region" description="Low complexity" evidence="1">
    <location>
        <begin position="58"/>
        <end position="67"/>
    </location>
</feature>
<keyword evidence="2" id="KW-0812">Transmembrane</keyword>
<proteinExistence type="predicted"/>
<feature type="region of interest" description="Disordered" evidence="1">
    <location>
        <begin position="54"/>
        <end position="84"/>
    </location>
</feature>
<keyword evidence="2" id="KW-0472">Membrane</keyword>
<evidence type="ECO:0000256" key="2">
    <source>
        <dbReference type="SAM" id="Phobius"/>
    </source>
</evidence>
<organism evidence="3 4">
    <name type="scientific">Actinoalloteichus hymeniacidonis</name>
    <dbReference type="NCBI Taxonomy" id="340345"/>
    <lineage>
        <taxon>Bacteria</taxon>
        <taxon>Bacillati</taxon>
        <taxon>Actinomycetota</taxon>
        <taxon>Actinomycetes</taxon>
        <taxon>Pseudonocardiales</taxon>
        <taxon>Pseudonocardiaceae</taxon>
        <taxon>Actinoalloteichus</taxon>
    </lineage>
</organism>
<gene>
    <name evidence="3" type="ORF">TL08_20855</name>
</gene>
<evidence type="ECO:0000256" key="1">
    <source>
        <dbReference type="SAM" id="MobiDB-lite"/>
    </source>
</evidence>
<protein>
    <submittedName>
        <fullName evidence="3">Uncharacterized protein</fullName>
    </submittedName>
</protein>
<feature type="compositionally biased region" description="Pro residues" evidence="1">
    <location>
        <begin position="68"/>
        <end position="84"/>
    </location>
</feature>
<name>A0AAC9HSP4_9PSEU</name>
<dbReference type="KEGG" id="ahm:TL08_20855"/>
<reference evidence="4" key="1">
    <citation type="submission" date="2016-03" db="EMBL/GenBank/DDBJ databases">
        <title>Complete genome sequence of the type strain Actinoalloteichus hymeniacidonis DSM 45092.</title>
        <authorList>
            <person name="Schaffert L."/>
            <person name="Albersmeier A."/>
            <person name="Winkler A."/>
            <person name="Kalinowski J."/>
            <person name="Zotchev S."/>
            <person name="Ruckert C."/>
        </authorList>
    </citation>
    <scope>NUCLEOTIDE SEQUENCE [LARGE SCALE GENOMIC DNA]</scope>
    <source>
        <strain evidence="4">HPA177(T) (DSM 45092(T))</strain>
    </source>
</reference>
<feature type="transmembrane region" description="Helical" evidence="2">
    <location>
        <begin position="17"/>
        <end position="37"/>
    </location>
</feature>
<dbReference type="EMBL" id="CP014859">
    <property type="protein sequence ID" value="AOS64962.1"/>
    <property type="molecule type" value="Genomic_DNA"/>
</dbReference>
<keyword evidence="2" id="KW-1133">Transmembrane helix</keyword>
<sequence length="84" mass="9523">MYHHQVTRYRKNTAHGFHIFMSIITLGAWFSVVYAPLPIIRSVVKRKEVTTTYQYPAPYGQPGHTGPYGPPGPPGPPPNYPYPR</sequence>
<dbReference type="AlphaFoldDB" id="A0AAC9HSP4"/>
<evidence type="ECO:0000313" key="3">
    <source>
        <dbReference type="EMBL" id="AOS64962.1"/>
    </source>
</evidence>
<keyword evidence="4" id="KW-1185">Reference proteome</keyword>
<accession>A0AAC9HSP4</accession>
<dbReference type="Proteomes" id="UP000095210">
    <property type="component" value="Chromosome"/>
</dbReference>